<dbReference type="EMBL" id="JAIWYP010000008">
    <property type="protein sequence ID" value="KAH3786045.1"/>
    <property type="molecule type" value="Genomic_DNA"/>
</dbReference>
<protein>
    <submittedName>
        <fullName evidence="1">Uncharacterized protein</fullName>
    </submittedName>
</protein>
<evidence type="ECO:0000313" key="2">
    <source>
        <dbReference type="Proteomes" id="UP000828390"/>
    </source>
</evidence>
<name>A0A9D4EXZ5_DREPO</name>
<sequence length="264" mass="29557">MFCRTPLVVCCIDGSDIFSEVKEASGRGTLWSSGWDLVIELGTMLLFDHGRVEREVEGQVSLARRRGRLDFVAEFRKYGHQILSDWFIKRVLAGPLKQRMTPGASLSGRPRSNVELPTLRPKPAYVSTALDFPERLGSERVKVERAVESLVPNPTSLDFHVLPVGSECEVEPEGEVFVSNLTSLDFPALPVRMVEVKVEPEGEATMISQPSALDFPVSPVMLAEAAVKDGPEQSSLIRKRWRLMLRQPLTLTRKLRRRPALHSL</sequence>
<dbReference type="AlphaFoldDB" id="A0A9D4EXZ5"/>
<comment type="caution">
    <text evidence="1">The sequence shown here is derived from an EMBL/GenBank/DDBJ whole genome shotgun (WGS) entry which is preliminary data.</text>
</comment>
<evidence type="ECO:0000313" key="1">
    <source>
        <dbReference type="EMBL" id="KAH3786045.1"/>
    </source>
</evidence>
<keyword evidence="2" id="KW-1185">Reference proteome</keyword>
<gene>
    <name evidence="1" type="ORF">DPMN_164146</name>
</gene>
<reference evidence="1" key="2">
    <citation type="submission" date="2020-11" db="EMBL/GenBank/DDBJ databases">
        <authorList>
            <person name="McCartney M.A."/>
            <person name="Auch B."/>
            <person name="Kono T."/>
            <person name="Mallez S."/>
            <person name="Becker A."/>
            <person name="Gohl D.M."/>
            <person name="Silverstein K.A.T."/>
            <person name="Koren S."/>
            <person name="Bechman K.B."/>
            <person name="Herman A."/>
            <person name="Abrahante J.E."/>
            <person name="Garbe J."/>
        </authorList>
    </citation>
    <scope>NUCLEOTIDE SEQUENCE</scope>
    <source>
        <strain evidence="1">Duluth1</strain>
        <tissue evidence="1">Whole animal</tissue>
    </source>
</reference>
<proteinExistence type="predicted"/>
<dbReference type="Proteomes" id="UP000828390">
    <property type="component" value="Unassembled WGS sequence"/>
</dbReference>
<reference evidence="1" key="1">
    <citation type="journal article" date="2019" name="bioRxiv">
        <title>The Genome of the Zebra Mussel, Dreissena polymorpha: A Resource for Invasive Species Research.</title>
        <authorList>
            <person name="McCartney M.A."/>
            <person name="Auch B."/>
            <person name="Kono T."/>
            <person name="Mallez S."/>
            <person name="Zhang Y."/>
            <person name="Obille A."/>
            <person name="Becker A."/>
            <person name="Abrahante J.E."/>
            <person name="Garbe J."/>
            <person name="Badalamenti J.P."/>
            <person name="Herman A."/>
            <person name="Mangelson H."/>
            <person name="Liachko I."/>
            <person name="Sullivan S."/>
            <person name="Sone E.D."/>
            <person name="Koren S."/>
            <person name="Silverstein K.A.T."/>
            <person name="Beckman K.B."/>
            <person name="Gohl D.M."/>
        </authorList>
    </citation>
    <scope>NUCLEOTIDE SEQUENCE</scope>
    <source>
        <strain evidence="1">Duluth1</strain>
        <tissue evidence="1">Whole animal</tissue>
    </source>
</reference>
<organism evidence="1 2">
    <name type="scientific">Dreissena polymorpha</name>
    <name type="common">Zebra mussel</name>
    <name type="synonym">Mytilus polymorpha</name>
    <dbReference type="NCBI Taxonomy" id="45954"/>
    <lineage>
        <taxon>Eukaryota</taxon>
        <taxon>Metazoa</taxon>
        <taxon>Spiralia</taxon>
        <taxon>Lophotrochozoa</taxon>
        <taxon>Mollusca</taxon>
        <taxon>Bivalvia</taxon>
        <taxon>Autobranchia</taxon>
        <taxon>Heteroconchia</taxon>
        <taxon>Euheterodonta</taxon>
        <taxon>Imparidentia</taxon>
        <taxon>Neoheterodontei</taxon>
        <taxon>Myida</taxon>
        <taxon>Dreissenoidea</taxon>
        <taxon>Dreissenidae</taxon>
        <taxon>Dreissena</taxon>
    </lineage>
</organism>
<accession>A0A9D4EXZ5</accession>